<keyword evidence="3" id="KW-0560">Oxidoreductase</keyword>
<dbReference type="Pfam" id="PF09130">
    <property type="entry name" value="DUF1932"/>
    <property type="match status" value="1"/>
</dbReference>
<evidence type="ECO:0000313" key="4">
    <source>
        <dbReference type="Proteomes" id="UP001549320"/>
    </source>
</evidence>
<dbReference type="InterPro" id="IPR036291">
    <property type="entry name" value="NAD(P)-bd_dom_sf"/>
</dbReference>
<dbReference type="Gene3D" id="3.40.50.720">
    <property type="entry name" value="NAD(P)-binding Rossmann-like Domain"/>
    <property type="match status" value="1"/>
</dbReference>
<dbReference type="GO" id="GO:0008442">
    <property type="term" value="F:3-hydroxyisobutyrate dehydrogenase activity"/>
    <property type="evidence" value="ECO:0007669"/>
    <property type="project" value="UniProtKB-EC"/>
</dbReference>
<evidence type="ECO:0000313" key="3">
    <source>
        <dbReference type="EMBL" id="MET4579225.1"/>
    </source>
</evidence>
<dbReference type="InterPro" id="IPR015814">
    <property type="entry name" value="Pgluconate_DH_NAD-bd_C"/>
</dbReference>
<feature type="domain" description="6-phosphogluconate dehydrogenase NADP-binding" evidence="1">
    <location>
        <begin position="5"/>
        <end position="141"/>
    </location>
</feature>
<comment type="caution">
    <text evidence="3">The sequence shown here is derived from an EMBL/GenBank/DDBJ whole genome shotgun (WGS) entry which is preliminary data.</text>
</comment>
<dbReference type="InterPro" id="IPR006115">
    <property type="entry name" value="6PGDH_NADP-bd"/>
</dbReference>
<evidence type="ECO:0000259" key="1">
    <source>
        <dbReference type="Pfam" id="PF03446"/>
    </source>
</evidence>
<dbReference type="EMBL" id="JBEPSH010000008">
    <property type="protein sequence ID" value="MET4579225.1"/>
    <property type="molecule type" value="Genomic_DNA"/>
</dbReference>
<sequence>MQRIKFALIGGGVVGQCYGHALVEQGHALLGVWDVHPTPSLESMTETAGAGIFSSAGEWLEDADVVVSAVFGSAALDVAQRALACMRRASLYIDMTTATPQDMALADTEAQQHGVGFVDVAITGAVNLRGSKTPLLCAGKQAGQFVELFRDLGAPIRVVGPKPGDAAQLKLLRSIFAKGLEALTIECLTTAEVAGLRAELHEVLLDIDQMPLQTLMESLVATHIEHAPRRHKEVIEAANLMRANGIEPLVLDGARALFERTAAALELQSAPTGSVQASLQWLIDCGRDRKQMATTGT</sequence>
<dbReference type="RefSeq" id="WP_354447106.1">
    <property type="nucleotide sequence ID" value="NZ_JBEPSH010000008.1"/>
</dbReference>
<evidence type="ECO:0000259" key="2">
    <source>
        <dbReference type="Pfam" id="PF09130"/>
    </source>
</evidence>
<dbReference type="InterPro" id="IPR013328">
    <property type="entry name" value="6PGD_dom2"/>
</dbReference>
<dbReference type="EC" id="1.1.1.31" evidence="3"/>
<dbReference type="InterPro" id="IPR008927">
    <property type="entry name" value="6-PGluconate_DH-like_C_sf"/>
</dbReference>
<organism evidence="3 4">
    <name type="scientific">Ottowia thiooxydans</name>
    <dbReference type="NCBI Taxonomy" id="219182"/>
    <lineage>
        <taxon>Bacteria</taxon>
        <taxon>Pseudomonadati</taxon>
        <taxon>Pseudomonadota</taxon>
        <taxon>Betaproteobacteria</taxon>
        <taxon>Burkholderiales</taxon>
        <taxon>Comamonadaceae</taxon>
        <taxon>Ottowia</taxon>
    </lineage>
</organism>
<dbReference type="Proteomes" id="UP001549320">
    <property type="component" value="Unassembled WGS sequence"/>
</dbReference>
<feature type="domain" description="Phosphogluconate dehydrogenase NAD-binding putative C-terminal" evidence="2">
    <location>
        <begin position="196"/>
        <end position="260"/>
    </location>
</feature>
<dbReference type="SUPFAM" id="SSF48179">
    <property type="entry name" value="6-phosphogluconate dehydrogenase C-terminal domain-like"/>
    <property type="match status" value="1"/>
</dbReference>
<keyword evidence="4" id="KW-1185">Reference proteome</keyword>
<name>A0ABV2QF56_9BURK</name>
<dbReference type="SUPFAM" id="SSF51735">
    <property type="entry name" value="NAD(P)-binding Rossmann-fold domains"/>
    <property type="match status" value="1"/>
</dbReference>
<accession>A0ABV2QF56</accession>
<protein>
    <submittedName>
        <fullName evidence="3">3-hydroxyisobutyrate dehydrogenase</fullName>
        <ecNumber evidence="3">1.1.1.31</ecNumber>
    </submittedName>
</protein>
<dbReference type="Pfam" id="PF03446">
    <property type="entry name" value="NAD_binding_2"/>
    <property type="match status" value="1"/>
</dbReference>
<gene>
    <name evidence="3" type="ORF">ABIE13_004348</name>
</gene>
<dbReference type="Gene3D" id="1.10.1040.10">
    <property type="entry name" value="N-(1-d-carboxylethyl)-l-norvaline Dehydrogenase, domain 2"/>
    <property type="match status" value="1"/>
</dbReference>
<proteinExistence type="predicted"/>
<reference evidence="3 4" key="1">
    <citation type="submission" date="2024-06" db="EMBL/GenBank/DDBJ databases">
        <title>Sorghum-associated microbial communities from plants grown in Nebraska, USA.</title>
        <authorList>
            <person name="Schachtman D."/>
        </authorList>
    </citation>
    <scope>NUCLEOTIDE SEQUENCE [LARGE SCALE GENOMIC DNA]</scope>
    <source>
        <strain evidence="3 4">2709</strain>
    </source>
</reference>